<keyword evidence="1" id="KW-0677">Repeat</keyword>
<dbReference type="PANTHER" id="PTHR10039">
    <property type="entry name" value="AMELOGENIN"/>
    <property type="match status" value="1"/>
</dbReference>
<accession>A0A139IJH2</accession>
<evidence type="ECO:0000256" key="1">
    <source>
        <dbReference type="ARBA" id="ARBA00022737"/>
    </source>
</evidence>
<evidence type="ECO:0000313" key="4">
    <source>
        <dbReference type="Proteomes" id="UP000073492"/>
    </source>
</evidence>
<comment type="caution">
    <text evidence="3">The sequence shown here is derived from an EMBL/GenBank/DDBJ whole genome shotgun (WGS) entry which is preliminary data.</text>
</comment>
<dbReference type="Pfam" id="PF24883">
    <property type="entry name" value="NPHP3_N"/>
    <property type="match status" value="1"/>
</dbReference>
<proteinExistence type="predicted"/>
<feature type="domain" description="Nephrocystin 3-like N-terminal" evidence="2">
    <location>
        <begin position="33"/>
        <end position="83"/>
    </location>
</feature>
<dbReference type="EMBL" id="LFZO01000073">
    <property type="protein sequence ID" value="KXT14840.1"/>
    <property type="molecule type" value="Genomic_DNA"/>
</dbReference>
<name>A0A139IJH2_9PEZI</name>
<evidence type="ECO:0000259" key="2">
    <source>
        <dbReference type="Pfam" id="PF24883"/>
    </source>
</evidence>
<dbReference type="PANTHER" id="PTHR10039:SF5">
    <property type="entry name" value="NACHT DOMAIN-CONTAINING PROTEIN"/>
    <property type="match status" value="1"/>
</dbReference>
<dbReference type="AlphaFoldDB" id="A0A139IJH2"/>
<evidence type="ECO:0000313" key="3">
    <source>
        <dbReference type="EMBL" id="KXT14840.1"/>
    </source>
</evidence>
<dbReference type="Proteomes" id="UP000073492">
    <property type="component" value="Unassembled WGS sequence"/>
</dbReference>
<sequence length="129" mass="14366">MVHPGIKVQRVLQTLAYPGMEDRQDNPEAAQETYNWILDSKDKSAFSTWPSEESDDRSFWISGKADLGKSTLMNMINDSDQTTSLLEAWAGARNLIIGHHFFLVSGHRDTEVLRGSATWAPVSGLSTRA</sequence>
<dbReference type="InterPro" id="IPR056884">
    <property type="entry name" value="NPHP3-like_N"/>
</dbReference>
<dbReference type="OrthoDB" id="443402at2759"/>
<gene>
    <name evidence="3" type="ORF">AC579_4097</name>
</gene>
<reference evidence="3 4" key="1">
    <citation type="submission" date="2015-07" db="EMBL/GenBank/DDBJ databases">
        <title>Comparative genomics of the Sigatoka disease complex on banana suggests a link between parallel evolutionary changes in Pseudocercospora fijiensis and Pseudocercospora eumusae and increased virulence on the banana host.</title>
        <authorList>
            <person name="Chang T.-C."/>
            <person name="Salvucci A."/>
            <person name="Crous P.W."/>
            <person name="Stergiopoulos I."/>
        </authorList>
    </citation>
    <scope>NUCLEOTIDE SEQUENCE [LARGE SCALE GENOMIC DNA]</scope>
    <source>
        <strain evidence="3 4">CBS 116634</strain>
    </source>
</reference>
<organism evidence="3 4">
    <name type="scientific">Pseudocercospora musae</name>
    <dbReference type="NCBI Taxonomy" id="113226"/>
    <lineage>
        <taxon>Eukaryota</taxon>
        <taxon>Fungi</taxon>
        <taxon>Dikarya</taxon>
        <taxon>Ascomycota</taxon>
        <taxon>Pezizomycotina</taxon>
        <taxon>Dothideomycetes</taxon>
        <taxon>Dothideomycetidae</taxon>
        <taxon>Mycosphaerellales</taxon>
        <taxon>Mycosphaerellaceae</taxon>
        <taxon>Pseudocercospora</taxon>
    </lineage>
</organism>
<keyword evidence="4" id="KW-1185">Reference proteome</keyword>
<protein>
    <recommendedName>
        <fullName evidence="2">Nephrocystin 3-like N-terminal domain-containing protein</fullName>
    </recommendedName>
</protein>